<feature type="transmembrane region" description="Helical" evidence="7">
    <location>
        <begin position="123"/>
        <end position="144"/>
    </location>
</feature>
<evidence type="ECO:0000259" key="8">
    <source>
        <dbReference type="PROSITE" id="PS50104"/>
    </source>
</evidence>
<protein>
    <submittedName>
        <fullName evidence="9">Toll-like receptor 2</fullName>
    </submittedName>
</protein>
<dbReference type="GO" id="GO:0038023">
    <property type="term" value="F:signaling receptor activity"/>
    <property type="evidence" value="ECO:0007669"/>
    <property type="project" value="TreeGrafter"/>
</dbReference>
<dbReference type="Proteomes" id="UP000225706">
    <property type="component" value="Unassembled WGS sequence"/>
</dbReference>
<proteinExistence type="predicted"/>
<feature type="compositionally biased region" description="Low complexity" evidence="6">
    <location>
        <begin position="759"/>
        <end position="775"/>
    </location>
</feature>
<organism evidence="9 10">
    <name type="scientific">Stylophora pistillata</name>
    <name type="common">Smooth cauliflower coral</name>
    <dbReference type="NCBI Taxonomy" id="50429"/>
    <lineage>
        <taxon>Eukaryota</taxon>
        <taxon>Metazoa</taxon>
        <taxon>Cnidaria</taxon>
        <taxon>Anthozoa</taxon>
        <taxon>Hexacorallia</taxon>
        <taxon>Scleractinia</taxon>
        <taxon>Astrocoeniina</taxon>
        <taxon>Pocilloporidae</taxon>
        <taxon>Stylophora</taxon>
    </lineage>
</organism>
<evidence type="ECO:0000256" key="6">
    <source>
        <dbReference type="SAM" id="MobiDB-lite"/>
    </source>
</evidence>
<keyword evidence="3" id="KW-0732">Signal</keyword>
<dbReference type="GO" id="GO:0002224">
    <property type="term" value="P:toll-like receptor signaling pathway"/>
    <property type="evidence" value="ECO:0007669"/>
    <property type="project" value="TreeGrafter"/>
</dbReference>
<evidence type="ECO:0000256" key="7">
    <source>
        <dbReference type="SAM" id="Phobius"/>
    </source>
</evidence>
<sequence length="804" mass="91072">MYLLTISVADQRGPTQHSSIKRSIQQALKAIPETYGNWSGIVVKLLVKNAHPLLNGVYPSICSQHPKILGLPYSPKEDISKALSFQPPVPKSLSLVTQTTAAVPKSLSLVTQTTAGPKKAMQYVSSSVGVVAGVFAVILAGFFYKRFTRNCLQHRGSRYDHSSDDPGPENYDYDVFIMFNGCDSKWVEEKLLPLLEGEYMLRCRVHYRDFQAGGSFYDQMSDSIHKSYKNVVVYSMKFLNSCFCAYELNQAKQRLLSRNDDSLVIIRIDGADLGLLPEGLRGRSVIDYGSNRERPHWKRKLLVFLGVPHKYCHLTSTKNNNTQYGKRLSENSSLNKYLPSDDLPKNVDVCGTEVRYSFCVMNFARQRKNQTFLQVNLSSYEYHFPDAILLKILAFPYSPKEELTDALQFKPPVPTSPTLAEGTTAGSLPTASTKPPKFSCTRDKYGDYEWHPRTINGSFIQRDDGEWFVNISWTPFKISSVNWTSYYIEMLINPNATQLIHPLQCFKLPKNQTYFIVDYAFHGWKYPERIEVAVTAYPFPETVNGYYMVHITQKQEPPILTAASSPTSRTRKVEITVFSSVGSAFVLGLLAFALYRFFRKPSSPATRNAIRRAFQNHAFIIYSTTESEWVNNVLLATLQSYGFNCCIHWKDFQPGTVFHQSIVDSVYNSYKIIAVVSESFFRKENCKFEVNHAINRLMNEGDDCLIIIKYDDVDLDVHLPSLLNRSYIDLPNPTDRSTWESRLVSVLREAVIEEEASGHNEGNAKNNNESNGNSSNDDDSLELTCSCQSCGLMTTNETHSACRS</sequence>
<dbReference type="Pfam" id="PF13676">
    <property type="entry name" value="TIR_2"/>
    <property type="match status" value="2"/>
</dbReference>
<dbReference type="Gene3D" id="3.40.50.10140">
    <property type="entry name" value="Toll/interleukin-1 receptor homology (TIR) domain"/>
    <property type="match status" value="2"/>
</dbReference>
<feature type="transmembrane region" description="Helical" evidence="7">
    <location>
        <begin position="575"/>
        <end position="598"/>
    </location>
</feature>
<dbReference type="GO" id="GO:0005886">
    <property type="term" value="C:plasma membrane"/>
    <property type="evidence" value="ECO:0007669"/>
    <property type="project" value="TreeGrafter"/>
</dbReference>
<feature type="region of interest" description="Disordered" evidence="6">
    <location>
        <begin position="755"/>
        <end position="778"/>
    </location>
</feature>
<keyword evidence="9" id="KW-0675">Receptor</keyword>
<feature type="region of interest" description="Disordered" evidence="6">
    <location>
        <begin position="414"/>
        <end position="435"/>
    </location>
</feature>
<evidence type="ECO:0000256" key="2">
    <source>
        <dbReference type="ARBA" id="ARBA00022692"/>
    </source>
</evidence>
<dbReference type="PROSITE" id="PS50104">
    <property type="entry name" value="TIR"/>
    <property type="match status" value="2"/>
</dbReference>
<keyword evidence="4 7" id="KW-1133">Transmembrane helix</keyword>
<evidence type="ECO:0000313" key="10">
    <source>
        <dbReference type="Proteomes" id="UP000225706"/>
    </source>
</evidence>
<dbReference type="EMBL" id="LSMT01000678">
    <property type="protein sequence ID" value="PFX15165.1"/>
    <property type="molecule type" value="Genomic_DNA"/>
</dbReference>
<keyword evidence="5 7" id="KW-0472">Membrane</keyword>
<evidence type="ECO:0000256" key="5">
    <source>
        <dbReference type="ARBA" id="ARBA00023136"/>
    </source>
</evidence>
<feature type="domain" description="TIR" evidence="8">
    <location>
        <begin position="171"/>
        <end position="305"/>
    </location>
</feature>
<dbReference type="InterPro" id="IPR035897">
    <property type="entry name" value="Toll_tir_struct_dom_sf"/>
</dbReference>
<dbReference type="PANTHER" id="PTHR24365">
    <property type="entry name" value="TOLL-LIKE RECEPTOR"/>
    <property type="match status" value="1"/>
</dbReference>
<evidence type="ECO:0000256" key="4">
    <source>
        <dbReference type="ARBA" id="ARBA00022989"/>
    </source>
</evidence>
<evidence type="ECO:0000256" key="3">
    <source>
        <dbReference type="ARBA" id="ARBA00022729"/>
    </source>
</evidence>
<accession>A0A2B4RFW5</accession>
<feature type="compositionally biased region" description="Polar residues" evidence="6">
    <location>
        <begin position="424"/>
        <end position="433"/>
    </location>
</feature>
<dbReference type="SMART" id="SM00255">
    <property type="entry name" value="TIR"/>
    <property type="match status" value="2"/>
</dbReference>
<feature type="domain" description="TIR" evidence="8">
    <location>
        <begin position="614"/>
        <end position="748"/>
    </location>
</feature>
<comment type="caution">
    <text evidence="9">The sequence shown here is derived from an EMBL/GenBank/DDBJ whole genome shotgun (WGS) entry which is preliminary data.</text>
</comment>
<evidence type="ECO:0000313" key="9">
    <source>
        <dbReference type="EMBL" id="PFX15165.1"/>
    </source>
</evidence>
<dbReference type="SUPFAM" id="SSF52200">
    <property type="entry name" value="Toll/Interleukin receptor TIR domain"/>
    <property type="match status" value="2"/>
</dbReference>
<reference evidence="10" key="1">
    <citation type="journal article" date="2017" name="bioRxiv">
        <title>Comparative analysis of the genomes of Stylophora pistillata and Acropora digitifera provides evidence for extensive differences between species of corals.</title>
        <authorList>
            <person name="Voolstra C.R."/>
            <person name="Li Y."/>
            <person name="Liew Y.J."/>
            <person name="Baumgarten S."/>
            <person name="Zoccola D."/>
            <person name="Flot J.-F."/>
            <person name="Tambutte S."/>
            <person name="Allemand D."/>
            <person name="Aranda M."/>
        </authorList>
    </citation>
    <scope>NUCLEOTIDE SEQUENCE [LARGE SCALE GENOMIC DNA]</scope>
</reference>
<name>A0A2B4RFW5_STYPI</name>
<keyword evidence="2 7" id="KW-0812">Transmembrane</keyword>
<keyword evidence="10" id="KW-1185">Reference proteome</keyword>
<dbReference type="PANTHER" id="PTHR24365:SF530">
    <property type="entry name" value="MSTPROX-RELATED"/>
    <property type="match status" value="1"/>
</dbReference>
<dbReference type="STRING" id="50429.A0A2B4RFW5"/>
<evidence type="ECO:0000256" key="1">
    <source>
        <dbReference type="ARBA" id="ARBA00004370"/>
    </source>
</evidence>
<dbReference type="OrthoDB" id="5976852at2759"/>
<dbReference type="InterPro" id="IPR000157">
    <property type="entry name" value="TIR_dom"/>
</dbReference>
<comment type="subcellular location">
    <subcellularLocation>
        <location evidence="1">Membrane</location>
    </subcellularLocation>
</comment>
<gene>
    <name evidence="9" type="primary">TLR2</name>
    <name evidence="9" type="ORF">AWC38_SpisGene20630</name>
</gene>
<dbReference type="AlphaFoldDB" id="A0A2B4RFW5"/>